<evidence type="ECO:0000313" key="1">
    <source>
        <dbReference type="EMBL" id="VXC46862.1"/>
    </source>
</evidence>
<name>A0A653YW94_SPHMU</name>
<accession>A0A653YW94</accession>
<proteinExistence type="predicted"/>
<dbReference type="Proteomes" id="UP000432350">
    <property type="component" value="Unassembled WGS sequence"/>
</dbReference>
<gene>
    <name evidence="1" type="ORF">SPHINGO8BC_120014</name>
</gene>
<evidence type="ECO:0000313" key="2">
    <source>
        <dbReference type="Proteomes" id="UP000432350"/>
    </source>
</evidence>
<protein>
    <submittedName>
        <fullName evidence="1">Uncharacterized protein</fullName>
    </submittedName>
</protein>
<dbReference type="EMBL" id="CABWMV010000004">
    <property type="protein sequence ID" value="VXC46862.1"/>
    <property type="molecule type" value="Genomic_DNA"/>
</dbReference>
<reference evidence="1 2" key="1">
    <citation type="submission" date="2019-10" db="EMBL/GenBank/DDBJ databases">
        <authorList>
            <person name="Karimi E."/>
        </authorList>
    </citation>
    <scope>NUCLEOTIDE SEQUENCE [LARGE SCALE GENOMIC DNA]</scope>
    <source>
        <strain evidence="1">Sphingobacterium sp. 8BC</strain>
    </source>
</reference>
<organism evidence="1 2">
    <name type="scientific">Sphingobacterium multivorum</name>
    <dbReference type="NCBI Taxonomy" id="28454"/>
    <lineage>
        <taxon>Bacteria</taxon>
        <taxon>Pseudomonadati</taxon>
        <taxon>Bacteroidota</taxon>
        <taxon>Sphingobacteriia</taxon>
        <taxon>Sphingobacteriales</taxon>
        <taxon>Sphingobacteriaceae</taxon>
        <taxon>Sphingobacterium</taxon>
    </lineage>
</organism>
<sequence>MKNTTAIQYISVQKVANIISTEMVTKRTFLTKNKEQLKTNYIKKGDIDRCPLF</sequence>
<dbReference type="AlphaFoldDB" id="A0A653YW94"/>